<comment type="function">
    <text evidence="6">Specifically methylates the adenine in position 37 of tRNA(1)(Val) (anticodon cmo5UAC).</text>
</comment>
<dbReference type="GO" id="GO:0000179">
    <property type="term" value="F:rRNA (adenine-N6,N6-)-dimethyltransferase activity"/>
    <property type="evidence" value="ECO:0007669"/>
    <property type="project" value="InterPro"/>
</dbReference>
<evidence type="ECO:0000259" key="7">
    <source>
        <dbReference type="Pfam" id="PF05175"/>
    </source>
</evidence>
<evidence type="ECO:0000313" key="8">
    <source>
        <dbReference type="EMBL" id="PZF71544.1"/>
    </source>
</evidence>
<dbReference type="PROSITE" id="PS00092">
    <property type="entry name" value="N6_MTASE"/>
    <property type="match status" value="1"/>
</dbReference>
<dbReference type="GO" id="GO:0008033">
    <property type="term" value="P:tRNA processing"/>
    <property type="evidence" value="ECO:0007669"/>
    <property type="project" value="UniProtKB-UniRule"/>
</dbReference>
<dbReference type="CDD" id="cd02440">
    <property type="entry name" value="AdoMet_MTases"/>
    <property type="match status" value="1"/>
</dbReference>
<sequence length="236" mass="26794">MANSYFQFKQFKIEQGSAAMKVSTDACIQGAWTAVQAADHDVLDIGCGTGLLSLMLAQKQSEIQIDAVELDADAALQASQNVKHSPWSDRINVFQEDIKDFRPEKKYDLIICNPPFFQNSLLGPDELRNQARHNHTLSYQDLFDVIEKHLHPSGRASILLPSVEHTIWETIVQQNGWSVYHKLLVYPSVNKTFNRVVSIIGSKQQETILEALQIRDAENNYSETFTRLLGPYYLKL</sequence>
<evidence type="ECO:0000256" key="3">
    <source>
        <dbReference type="ARBA" id="ARBA00022679"/>
    </source>
</evidence>
<dbReference type="EC" id="2.1.1.223" evidence="6"/>
<keyword evidence="2 6" id="KW-0489">Methyltransferase</keyword>
<dbReference type="PANTHER" id="PTHR47739">
    <property type="entry name" value="TRNA1(VAL) (ADENINE(37)-N6)-METHYLTRANSFERASE"/>
    <property type="match status" value="1"/>
</dbReference>
<dbReference type="PRINTS" id="PR00507">
    <property type="entry name" value="N12N6MTFRASE"/>
</dbReference>
<name>A0A2W2AU93_9BACT</name>
<gene>
    <name evidence="8" type="ORF">DN068_15825</name>
</gene>
<dbReference type="RefSeq" id="WP_110999918.1">
    <property type="nucleotide sequence ID" value="NZ_QKTW01000022.1"/>
</dbReference>
<dbReference type="EMBL" id="QKTW01000022">
    <property type="protein sequence ID" value="PZF71544.1"/>
    <property type="molecule type" value="Genomic_DNA"/>
</dbReference>
<keyword evidence="5 6" id="KW-0819">tRNA processing</keyword>
<dbReference type="Gene3D" id="3.40.50.150">
    <property type="entry name" value="Vaccinia Virus protein VP39"/>
    <property type="match status" value="1"/>
</dbReference>
<comment type="caution">
    <text evidence="8">The sequence shown here is derived from an EMBL/GenBank/DDBJ whole genome shotgun (WGS) entry which is preliminary data.</text>
</comment>
<evidence type="ECO:0000256" key="1">
    <source>
        <dbReference type="ARBA" id="ARBA00022490"/>
    </source>
</evidence>
<proteinExistence type="inferred from homology"/>
<dbReference type="HAMAP" id="MF_01872">
    <property type="entry name" value="tRNA_methyltr_YfiC"/>
    <property type="match status" value="1"/>
</dbReference>
<dbReference type="InterPro" id="IPR002052">
    <property type="entry name" value="DNA_methylase_N6_adenine_CS"/>
</dbReference>
<dbReference type="InterPro" id="IPR007848">
    <property type="entry name" value="Small_mtfrase_dom"/>
</dbReference>
<evidence type="ECO:0000256" key="5">
    <source>
        <dbReference type="ARBA" id="ARBA00022694"/>
    </source>
</evidence>
<evidence type="ECO:0000256" key="6">
    <source>
        <dbReference type="HAMAP-Rule" id="MF_01872"/>
    </source>
</evidence>
<organism evidence="8 9">
    <name type="scientific">Taibaiella soli</name>
    <dbReference type="NCBI Taxonomy" id="1649169"/>
    <lineage>
        <taxon>Bacteria</taxon>
        <taxon>Pseudomonadati</taxon>
        <taxon>Bacteroidota</taxon>
        <taxon>Chitinophagia</taxon>
        <taxon>Chitinophagales</taxon>
        <taxon>Chitinophagaceae</taxon>
        <taxon>Taibaiella</taxon>
    </lineage>
</organism>
<feature type="domain" description="Methyltransferase small" evidence="7">
    <location>
        <begin position="38"/>
        <end position="120"/>
    </location>
</feature>
<evidence type="ECO:0000256" key="4">
    <source>
        <dbReference type="ARBA" id="ARBA00022691"/>
    </source>
</evidence>
<evidence type="ECO:0000313" key="9">
    <source>
        <dbReference type="Proteomes" id="UP000248745"/>
    </source>
</evidence>
<dbReference type="InterPro" id="IPR050210">
    <property type="entry name" value="tRNA_Adenine-N(6)_MTase"/>
</dbReference>
<dbReference type="SUPFAM" id="SSF53335">
    <property type="entry name" value="S-adenosyl-L-methionine-dependent methyltransferases"/>
    <property type="match status" value="1"/>
</dbReference>
<keyword evidence="3 6" id="KW-0808">Transferase</keyword>
<dbReference type="InterPro" id="IPR020596">
    <property type="entry name" value="rRNA_Ade_Mease_Trfase_CS"/>
</dbReference>
<comment type="similarity">
    <text evidence="6">Belongs to the methyltransferase superfamily. tRNA (adenine-N(6)-)-methyltransferase family.</text>
</comment>
<dbReference type="Proteomes" id="UP000248745">
    <property type="component" value="Unassembled WGS sequence"/>
</dbReference>
<dbReference type="AlphaFoldDB" id="A0A2W2AU93"/>
<dbReference type="InterPro" id="IPR029063">
    <property type="entry name" value="SAM-dependent_MTases_sf"/>
</dbReference>
<accession>A0A2W2AU93</accession>
<keyword evidence="4 6" id="KW-0949">S-adenosyl-L-methionine</keyword>
<evidence type="ECO:0000256" key="2">
    <source>
        <dbReference type="ARBA" id="ARBA00022603"/>
    </source>
</evidence>
<comment type="subcellular location">
    <subcellularLocation>
        <location evidence="6">Cytoplasm</location>
    </subcellularLocation>
</comment>
<dbReference type="InterPro" id="IPR022882">
    <property type="entry name" value="tRNA_adenine-N6_MeTrfase"/>
</dbReference>
<protein>
    <recommendedName>
        <fullName evidence="6">tRNA1(Val) (adenine(37)-N6)-methyltransferase</fullName>
        <ecNumber evidence="6">2.1.1.223</ecNumber>
    </recommendedName>
    <alternativeName>
        <fullName evidence="6">tRNA m6A37 methyltransferase</fullName>
    </alternativeName>
</protein>
<dbReference type="Pfam" id="PF05175">
    <property type="entry name" value="MTS"/>
    <property type="match status" value="1"/>
</dbReference>
<dbReference type="GO" id="GO:0005737">
    <property type="term" value="C:cytoplasm"/>
    <property type="evidence" value="ECO:0007669"/>
    <property type="project" value="UniProtKB-SubCell"/>
</dbReference>
<dbReference type="OrthoDB" id="5383291at2"/>
<reference evidence="8 9" key="1">
    <citation type="submission" date="2018-06" db="EMBL/GenBank/DDBJ databases">
        <title>Mucibacter soli gen. nov., sp. nov., a new member of the family Chitinophagaceae producing mucin.</title>
        <authorList>
            <person name="Kim M.-K."/>
            <person name="Park S."/>
            <person name="Kim T.-S."/>
            <person name="Joung Y."/>
            <person name="Han J.-H."/>
            <person name="Kim S.B."/>
        </authorList>
    </citation>
    <scope>NUCLEOTIDE SEQUENCE [LARGE SCALE GENOMIC DNA]</scope>
    <source>
        <strain evidence="8 9">R1-15</strain>
    </source>
</reference>
<dbReference type="GO" id="GO:0003676">
    <property type="term" value="F:nucleic acid binding"/>
    <property type="evidence" value="ECO:0007669"/>
    <property type="project" value="InterPro"/>
</dbReference>
<keyword evidence="9" id="KW-1185">Reference proteome</keyword>
<dbReference type="PROSITE" id="PS01131">
    <property type="entry name" value="RRNA_A_DIMETH"/>
    <property type="match status" value="1"/>
</dbReference>
<comment type="catalytic activity">
    <reaction evidence="6">
        <text>adenosine(37) in tRNA1(Val) + S-adenosyl-L-methionine = N(6)-methyladenosine(37) in tRNA1(Val) + S-adenosyl-L-homocysteine + H(+)</text>
        <dbReference type="Rhea" id="RHEA:43160"/>
        <dbReference type="Rhea" id="RHEA-COMP:10369"/>
        <dbReference type="Rhea" id="RHEA-COMP:10370"/>
        <dbReference type="ChEBI" id="CHEBI:15378"/>
        <dbReference type="ChEBI" id="CHEBI:57856"/>
        <dbReference type="ChEBI" id="CHEBI:59789"/>
        <dbReference type="ChEBI" id="CHEBI:74411"/>
        <dbReference type="ChEBI" id="CHEBI:74449"/>
        <dbReference type="EC" id="2.1.1.223"/>
    </reaction>
</comment>
<dbReference type="PANTHER" id="PTHR47739:SF1">
    <property type="entry name" value="TRNA1(VAL) (ADENINE(37)-N6)-METHYLTRANSFERASE"/>
    <property type="match status" value="1"/>
</dbReference>
<dbReference type="GO" id="GO:0016430">
    <property type="term" value="F:tRNA (adenine-N6)-methyltransferase activity"/>
    <property type="evidence" value="ECO:0007669"/>
    <property type="project" value="UniProtKB-UniRule"/>
</dbReference>
<keyword evidence="1 6" id="KW-0963">Cytoplasm</keyword>